<dbReference type="InterPro" id="IPR043504">
    <property type="entry name" value="Peptidase_S1_PA_chymotrypsin"/>
</dbReference>
<sequence>MAVELTEADLAPVLRDRAALTGDVLEAIYADHDKPVTLEALRVVADSSSGMFTTASLLLTALTNHGMTERFVAAFSRHGVDLLPGDVAEDVEVFADEYGGEVIGDVTEPDFDHDGMLGFLMKAKAYRCRILVDGQHKGSGALISRRLVITADHVVEQVTGPLSGANGQDATAALTRIEVESPGGPCHAMPVWWLPVHDDEREGRLPPASAADTHCDVALLRLHRPLGRIVEPMRLPPVEEIEQDRGPHRFALLHYPKSGGTPVAQAAIRRDGPDALREFHTASTEVGSSGGPGFDREFRFIGLHQGRWQAFRRIVPYVRFARHPGFRAQIDNDVPPIYLWSVDGSLDGDLVIGRSRFFDALDLIVNDQPPMLRGVWIKRTRTARSEGMSFSHRLLRAFLSAHGKAFDTLRIPTGLEIPDLTGKLAELAFGSVAAAGYGAIGEQARAHGLAARLQDRAATTGRPLWLYFEAPPKELPRLAQIQLEHLLKALLQQPDLRIVLAGFETYTLPPRGFGNRTEVARATAAGLMVEYMGGHFSREDVDLTALEMDRTLALGWEDGVRGYLVEDALTGIPELQRNGVLQKGVYDVEHIGAVADNLRNAARKRLRMT</sequence>
<dbReference type="SUPFAM" id="SSF50494">
    <property type="entry name" value="Trypsin-like serine proteases"/>
    <property type="match status" value="1"/>
</dbReference>
<dbReference type="Pfam" id="PF13365">
    <property type="entry name" value="Trypsin_2"/>
    <property type="match status" value="1"/>
</dbReference>
<dbReference type="AlphaFoldDB" id="A0A2S0MTU9"/>
<protein>
    <submittedName>
        <fullName evidence="1">Trypsin-like peptidase domain-containing protein</fullName>
    </submittedName>
</protein>
<dbReference type="Proteomes" id="UP000237655">
    <property type="component" value="Chromosome"/>
</dbReference>
<name>A0A2S0MTU9_9RHOB</name>
<dbReference type="InterPro" id="IPR009003">
    <property type="entry name" value="Peptidase_S1_PA"/>
</dbReference>
<evidence type="ECO:0000313" key="2">
    <source>
        <dbReference type="Proteomes" id="UP000237655"/>
    </source>
</evidence>
<dbReference type="Gene3D" id="2.40.10.10">
    <property type="entry name" value="Trypsin-like serine proteases"/>
    <property type="match status" value="2"/>
</dbReference>
<accession>A0A2S0MTU9</accession>
<keyword evidence="2" id="KW-1185">Reference proteome</keyword>
<evidence type="ECO:0000313" key="1">
    <source>
        <dbReference type="EMBL" id="AVO39319.1"/>
    </source>
</evidence>
<dbReference type="EMBL" id="CP027665">
    <property type="protein sequence ID" value="AVO39319.1"/>
    <property type="molecule type" value="Genomic_DNA"/>
</dbReference>
<proteinExistence type="predicted"/>
<gene>
    <name evidence="1" type="ORF">C6Y53_17535</name>
</gene>
<dbReference type="RefSeq" id="WP_106473624.1">
    <property type="nucleotide sequence ID" value="NZ_CP027665.1"/>
</dbReference>
<dbReference type="KEGG" id="thas:C6Y53_17535"/>
<organism evidence="1 2">
    <name type="scientific">Pukyongiella litopenaei</name>
    <dbReference type="NCBI Taxonomy" id="2605946"/>
    <lineage>
        <taxon>Bacteria</taxon>
        <taxon>Pseudomonadati</taxon>
        <taxon>Pseudomonadota</taxon>
        <taxon>Alphaproteobacteria</taxon>
        <taxon>Rhodobacterales</taxon>
        <taxon>Paracoccaceae</taxon>
        <taxon>Pukyongiella</taxon>
    </lineage>
</organism>
<reference evidence="2" key="1">
    <citation type="submission" date="2018-03" db="EMBL/GenBank/DDBJ databases">
        <title>Genomic analysis of the strain SH-1 isolated from shrimp intestine.</title>
        <authorList>
            <person name="Kim Y.-S."/>
            <person name="Kim S.-E."/>
            <person name="Kim K.-H."/>
        </authorList>
    </citation>
    <scope>NUCLEOTIDE SEQUENCE [LARGE SCALE GENOMIC DNA]</scope>
    <source>
        <strain evidence="2">SH-1</strain>
    </source>
</reference>